<sequence length="120" mass="12935">MTPAQLPSPQQAHGDRHSPHWWIAPVVLTLLAVPGSFLLLFLMVLGVMAFDPCSPGGCPRAEQHYNAAAITALCSLVPVIAVWCFPHRRACTWLRLGMIAAYAVVFTAVAVAMMTIPIGE</sequence>
<evidence type="ECO:0000256" key="1">
    <source>
        <dbReference type="SAM" id="Phobius"/>
    </source>
</evidence>
<feature type="transmembrane region" description="Helical" evidence="1">
    <location>
        <begin position="65"/>
        <end position="85"/>
    </location>
</feature>
<reference evidence="3" key="1">
    <citation type="journal article" date="2019" name="Int. J. Syst. Evol. Microbiol.">
        <title>The Global Catalogue of Microorganisms (GCM) 10K type strain sequencing project: providing services to taxonomists for standard genome sequencing and annotation.</title>
        <authorList>
            <consortium name="The Broad Institute Genomics Platform"/>
            <consortium name="The Broad Institute Genome Sequencing Center for Infectious Disease"/>
            <person name="Wu L."/>
            <person name="Ma J."/>
        </authorList>
    </citation>
    <scope>NUCLEOTIDE SEQUENCE [LARGE SCALE GENOMIC DNA]</scope>
    <source>
        <strain evidence="3">CGMCC 4.7304</strain>
    </source>
</reference>
<feature type="transmembrane region" description="Helical" evidence="1">
    <location>
        <begin position="97"/>
        <end position="118"/>
    </location>
</feature>
<keyword evidence="1" id="KW-0472">Membrane</keyword>
<accession>A0ABV9SGP5</accession>
<keyword evidence="3" id="KW-1185">Reference proteome</keyword>
<evidence type="ECO:0000313" key="2">
    <source>
        <dbReference type="EMBL" id="MFC4866441.1"/>
    </source>
</evidence>
<keyword evidence="1" id="KW-1133">Transmembrane helix</keyword>
<evidence type="ECO:0000313" key="3">
    <source>
        <dbReference type="Proteomes" id="UP001595858"/>
    </source>
</evidence>
<comment type="caution">
    <text evidence="2">The sequence shown here is derived from an EMBL/GenBank/DDBJ whole genome shotgun (WGS) entry which is preliminary data.</text>
</comment>
<keyword evidence="1" id="KW-0812">Transmembrane</keyword>
<protein>
    <recommendedName>
        <fullName evidence="4">Integral membrane protein</fullName>
    </recommendedName>
</protein>
<proteinExistence type="predicted"/>
<feature type="transmembrane region" description="Helical" evidence="1">
    <location>
        <begin position="21"/>
        <end position="45"/>
    </location>
</feature>
<organism evidence="2 3">
    <name type="scientific">Streptomonospora arabica</name>
    <dbReference type="NCBI Taxonomy" id="412417"/>
    <lineage>
        <taxon>Bacteria</taxon>
        <taxon>Bacillati</taxon>
        <taxon>Actinomycetota</taxon>
        <taxon>Actinomycetes</taxon>
        <taxon>Streptosporangiales</taxon>
        <taxon>Nocardiopsidaceae</taxon>
        <taxon>Streptomonospora</taxon>
    </lineage>
</organism>
<dbReference type="Proteomes" id="UP001595858">
    <property type="component" value="Unassembled WGS sequence"/>
</dbReference>
<dbReference type="EMBL" id="JBHSIY010000006">
    <property type="protein sequence ID" value="MFC4866441.1"/>
    <property type="molecule type" value="Genomic_DNA"/>
</dbReference>
<evidence type="ECO:0008006" key="4">
    <source>
        <dbReference type="Google" id="ProtNLM"/>
    </source>
</evidence>
<dbReference type="RefSeq" id="WP_344140175.1">
    <property type="nucleotide sequence ID" value="NZ_BAAAQI010000001.1"/>
</dbReference>
<name>A0ABV9SGP5_9ACTN</name>
<gene>
    <name evidence="2" type="ORF">ACFPCZ_07350</name>
</gene>